<feature type="signal peptide" evidence="1">
    <location>
        <begin position="1"/>
        <end position="27"/>
    </location>
</feature>
<sequence length="251" mass="28575">MKRLLSSFLLTSLMLGVTISFPSALHAMGTTQIQKGSVRSDFDTHQYKSDIEYVIEKRVMWKYPDGTFRPTTQMTQSQLLTTLVTVMQLKEKAPLAQLPPGHWAKDIYEKANKVGILKGVTIDPIRLLTKEEAALIINNAWLPYRGGIWPGVTNYQHLIARGILPKVWRQTTESPFQRAEAAHILKFLHIEYNSIIAGMKITGQFHNSLKVVNGYLTGVIPKPKNMTVRVSIYRGEPRDRDLYLKKVRLSE</sequence>
<dbReference type="Pfam" id="PF00395">
    <property type="entry name" value="SLH"/>
    <property type="match status" value="1"/>
</dbReference>
<dbReference type="PROSITE" id="PS51272">
    <property type="entry name" value="SLH"/>
    <property type="match status" value="1"/>
</dbReference>
<dbReference type="KEGG" id="bfm:BP422_09765"/>
<dbReference type="RefSeq" id="WP_088907602.1">
    <property type="nucleotide sequence ID" value="NZ_CP018145.1"/>
</dbReference>
<organism evidence="3 4">
    <name type="scientific">Brevibacillus formosus</name>
    <dbReference type="NCBI Taxonomy" id="54913"/>
    <lineage>
        <taxon>Bacteria</taxon>
        <taxon>Bacillati</taxon>
        <taxon>Bacillota</taxon>
        <taxon>Bacilli</taxon>
        <taxon>Bacillales</taxon>
        <taxon>Paenibacillaceae</taxon>
        <taxon>Brevibacillus</taxon>
    </lineage>
</organism>
<dbReference type="InterPro" id="IPR001119">
    <property type="entry name" value="SLH_dom"/>
</dbReference>
<accession>A0A220MFK1</accession>
<name>A0A220MFK1_9BACL</name>
<evidence type="ECO:0000313" key="3">
    <source>
        <dbReference type="EMBL" id="ASJ53811.1"/>
    </source>
</evidence>
<proteinExistence type="predicted"/>
<protein>
    <recommendedName>
        <fullName evidence="2">SLH domain-containing protein</fullName>
    </recommendedName>
</protein>
<keyword evidence="1" id="KW-0732">Signal</keyword>
<dbReference type="Proteomes" id="UP000197781">
    <property type="component" value="Chromosome"/>
</dbReference>
<feature type="chain" id="PRO_5012555794" description="SLH domain-containing protein" evidence="1">
    <location>
        <begin position="28"/>
        <end position="251"/>
    </location>
</feature>
<feature type="domain" description="SLH" evidence="2">
    <location>
        <begin position="34"/>
        <end position="97"/>
    </location>
</feature>
<evidence type="ECO:0000256" key="1">
    <source>
        <dbReference type="SAM" id="SignalP"/>
    </source>
</evidence>
<evidence type="ECO:0000313" key="4">
    <source>
        <dbReference type="Proteomes" id="UP000197781"/>
    </source>
</evidence>
<dbReference type="EMBL" id="CP018145">
    <property type="protein sequence ID" value="ASJ53811.1"/>
    <property type="molecule type" value="Genomic_DNA"/>
</dbReference>
<evidence type="ECO:0000259" key="2">
    <source>
        <dbReference type="PROSITE" id="PS51272"/>
    </source>
</evidence>
<reference evidence="3 4" key="1">
    <citation type="submission" date="2016-11" db="EMBL/GenBank/DDBJ databases">
        <authorList>
            <person name="Jaros S."/>
            <person name="Januszkiewicz K."/>
            <person name="Wedrychowicz H."/>
        </authorList>
    </citation>
    <scope>NUCLEOTIDE SEQUENCE [LARGE SCALE GENOMIC DNA]</scope>
    <source>
        <strain evidence="3 4">NF2</strain>
    </source>
</reference>
<dbReference type="AlphaFoldDB" id="A0A220MFK1"/>
<gene>
    <name evidence="3" type="ORF">BP422_09765</name>
</gene>